<reference evidence="6" key="1">
    <citation type="thesis" date="2020" institute="ProQuest LLC" country="789 East Eisenhower Parkway, Ann Arbor, MI, USA">
        <title>Comparative Genomics and Chromosome Evolution.</title>
        <authorList>
            <person name="Mudd A.B."/>
        </authorList>
    </citation>
    <scope>NUCLEOTIDE SEQUENCE</scope>
    <source>
        <strain evidence="6">Female2</strain>
        <tissue evidence="6">Blood</tissue>
    </source>
</reference>
<keyword evidence="7" id="KW-1185">Reference proteome</keyword>
<dbReference type="PANTHER" id="PTHR22791">
    <property type="entry name" value="RING-TYPE DOMAIN-CONTAINING PROTEIN"/>
    <property type="match status" value="1"/>
</dbReference>
<dbReference type="GO" id="GO:0008270">
    <property type="term" value="F:zinc ion binding"/>
    <property type="evidence" value="ECO:0007669"/>
    <property type="project" value="UniProtKB-KW"/>
</dbReference>
<accession>A0A8T2JQ24</accession>
<dbReference type="PROSITE" id="PS50089">
    <property type="entry name" value="ZF_RING_2"/>
    <property type="match status" value="1"/>
</dbReference>
<evidence type="ECO:0000259" key="5">
    <source>
        <dbReference type="PROSITE" id="PS50089"/>
    </source>
</evidence>
<organism evidence="6 7">
    <name type="scientific">Hymenochirus boettgeri</name>
    <name type="common">Congo dwarf clawed frog</name>
    <dbReference type="NCBI Taxonomy" id="247094"/>
    <lineage>
        <taxon>Eukaryota</taxon>
        <taxon>Metazoa</taxon>
        <taxon>Chordata</taxon>
        <taxon>Craniata</taxon>
        <taxon>Vertebrata</taxon>
        <taxon>Euteleostomi</taxon>
        <taxon>Amphibia</taxon>
        <taxon>Batrachia</taxon>
        <taxon>Anura</taxon>
        <taxon>Pipoidea</taxon>
        <taxon>Pipidae</taxon>
        <taxon>Pipinae</taxon>
        <taxon>Hymenochirus</taxon>
    </lineage>
</organism>
<evidence type="ECO:0000256" key="4">
    <source>
        <dbReference type="PROSITE-ProRule" id="PRU00175"/>
    </source>
</evidence>
<dbReference type="InterPro" id="IPR051435">
    <property type="entry name" value="RING_finger_E3_ubiq-ligases"/>
</dbReference>
<comment type="caution">
    <text evidence="6">The sequence shown here is derived from an EMBL/GenBank/DDBJ whole genome shotgun (WGS) entry which is preliminary data.</text>
</comment>
<dbReference type="PROSITE" id="PS00518">
    <property type="entry name" value="ZF_RING_1"/>
    <property type="match status" value="1"/>
</dbReference>
<dbReference type="Proteomes" id="UP000812440">
    <property type="component" value="Chromosome 8_10"/>
</dbReference>
<keyword evidence="1" id="KW-0479">Metal-binding</keyword>
<dbReference type="GO" id="GO:0061630">
    <property type="term" value="F:ubiquitin protein ligase activity"/>
    <property type="evidence" value="ECO:0007669"/>
    <property type="project" value="TreeGrafter"/>
</dbReference>
<dbReference type="InterPro" id="IPR013083">
    <property type="entry name" value="Znf_RING/FYVE/PHD"/>
</dbReference>
<dbReference type="GO" id="GO:0016567">
    <property type="term" value="P:protein ubiquitination"/>
    <property type="evidence" value="ECO:0007669"/>
    <property type="project" value="TreeGrafter"/>
</dbReference>
<sequence>MGDVVKLDQECDCPVCWNPYNALRLPKLLECNHSFCTECLARLNVASQIRNRLLCPLCRHITILNINQGISDLPTNSDILRQLKLELPTPRPCFCIKDPLKLHLFQQPPSVYTLNVGPEYDSSLESQMPLTTIPSNGTLWDYFNNPQYRMFST</sequence>
<dbReference type="InterPro" id="IPR027370">
    <property type="entry name" value="Znf-RING_euk"/>
</dbReference>
<dbReference type="EMBL" id="JAACNH010000003">
    <property type="protein sequence ID" value="KAG8447395.1"/>
    <property type="molecule type" value="Genomic_DNA"/>
</dbReference>
<evidence type="ECO:0000313" key="6">
    <source>
        <dbReference type="EMBL" id="KAG8447395.1"/>
    </source>
</evidence>
<dbReference type="OrthoDB" id="252722at2759"/>
<proteinExistence type="predicted"/>
<evidence type="ECO:0000256" key="2">
    <source>
        <dbReference type="ARBA" id="ARBA00022771"/>
    </source>
</evidence>
<dbReference type="AlphaFoldDB" id="A0A8T2JQ24"/>
<keyword evidence="2 4" id="KW-0863">Zinc-finger</keyword>
<evidence type="ECO:0000313" key="7">
    <source>
        <dbReference type="Proteomes" id="UP000812440"/>
    </source>
</evidence>
<dbReference type="SUPFAM" id="SSF57850">
    <property type="entry name" value="RING/U-box"/>
    <property type="match status" value="1"/>
</dbReference>
<name>A0A8T2JQ24_9PIPI</name>
<dbReference type="InterPro" id="IPR001841">
    <property type="entry name" value="Znf_RING"/>
</dbReference>
<evidence type="ECO:0000256" key="1">
    <source>
        <dbReference type="ARBA" id="ARBA00022723"/>
    </source>
</evidence>
<keyword evidence="3" id="KW-0862">Zinc</keyword>
<evidence type="ECO:0000256" key="3">
    <source>
        <dbReference type="ARBA" id="ARBA00022833"/>
    </source>
</evidence>
<dbReference type="SMART" id="SM00184">
    <property type="entry name" value="RING"/>
    <property type="match status" value="1"/>
</dbReference>
<gene>
    <name evidence="6" type="ORF">GDO86_014752</name>
</gene>
<feature type="domain" description="RING-type" evidence="5">
    <location>
        <begin position="13"/>
        <end position="59"/>
    </location>
</feature>
<dbReference type="Gene3D" id="3.30.40.10">
    <property type="entry name" value="Zinc/RING finger domain, C3HC4 (zinc finger)"/>
    <property type="match status" value="1"/>
</dbReference>
<protein>
    <recommendedName>
        <fullName evidence="5">RING-type domain-containing protein</fullName>
    </recommendedName>
</protein>
<dbReference type="PANTHER" id="PTHR22791:SF7">
    <property type="entry name" value="E3 UBIQUITIN-PROTEIN LIGASE RNF183"/>
    <property type="match status" value="1"/>
</dbReference>
<dbReference type="InterPro" id="IPR017907">
    <property type="entry name" value="Znf_RING_CS"/>
</dbReference>
<dbReference type="Pfam" id="PF13445">
    <property type="entry name" value="zf-RING_UBOX"/>
    <property type="match status" value="1"/>
</dbReference>